<evidence type="ECO:0000313" key="2">
    <source>
        <dbReference type="Proteomes" id="UP000594638"/>
    </source>
</evidence>
<proteinExistence type="predicted"/>
<protein>
    <submittedName>
        <fullName evidence="1">Uncharacterized protein</fullName>
    </submittedName>
</protein>
<keyword evidence="2" id="KW-1185">Reference proteome</keyword>
<comment type="caution">
    <text evidence="1">The sequence shown here is derived from an EMBL/GenBank/DDBJ whole genome shotgun (WGS) entry which is preliminary data.</text>
</comment>
<accession>A0A8S0R4L8</accession>
<reference evidence="1 2" key="1">
    <citation type="submission" date="2019-12" db="EMBL/GenBank/DDBJ databases">
        <authorList>
            <person name="Alioto T."/>
            <person name="Alioto T."/>
            <person name="Gomez Garrido J."/>
        </authorList>
    </citation>
    <scope>NUCLEOTIDE SEQUENCE [LARGE SCALE GENOMIC DNA]</scope>
</reference>
<dbReference type="OrthoDB" id="610337at2759"/>
<sequence>MFKNSMKVVEFEGEINRHDLDDDDSLVKLDLKRAHPGLVVHLSEMFKTSIKVVEFEYEINHHDLDDDSLVKLDLKRLSEFSDANIVLDGSLCLRDTDLG</sequence>
<organism evidence="1 2">
    <name type="scientific">Olea europaea subsp. europaea</name>
    <dbReference type="NCBI Taxonomy" id="158383"/>
    <lineage>
        <taxon>Eukaryota</taxon>
        <taxon>Viridiplantae</taxon>
        <taxon>Streptophyta</taxon>
        <taxon>Embryophyta</taxon>
        <taxon>Tracheophyta</taxon>
        <taxon>Spermatophyta</taxon>
        <taxon>Magnoliopsida</taxon>
        <taxon>eudicotyledons</taxon>
        <taxon>Gunneridae</taxon>
        <taxon>Pentapetalae</taxon>
        <taxon>asterids</taxon>
        <taxon>lamiids</taxon>
        <taxon>Lamiales</taxon>
        <taxon>Oleaceae</taxon>
        <taxon>Oleeae</taxon>
        <taxon>Olea</taxon>
    </lineage>
</organism>
<dbReference type="Proteomes" id="UP000594638">
    <property type="component" value="Unassembled WGS sequence"/>
</dbReference>
<name>A0A8S0R4L8_OLEEU</name>
<evidence type="ECO:0000313" key="1">
    <source>
        <dbReference type="EMBL" id="CAA2973636.1"/>
    </source>
</evidence>
<dbReference type="Gramene" id="OE9A098546T1">
    <property type="protein sequence ID" value="OE9A098546C1"/>
    <property type="gene ID" value="OE9A098546"/>
</dbReference>
<dbReference type="EMBL" id="CACTIH010002115">
    <property type="protein sequence ID" value="CAA2973636.1"/>
    <property type="molecule type" value="Genomic_DNA"/>
</dbReference>
<dbReference type="AlphaFoldDB" id="A0A8S0R4L8"/>
<gene>
    <name evidence="1" type="ORF">OLEA9_A098546</name>
</gene>